<evidence type="ECO:0000259" key="1">
    <source>
        <dbReference type="Pfam" id="PF01323"/>
    </source>
</evidence>
<keyword evidence="3" id="KW-1185">Reference proteome</keyword>
<dbReference type="Proteomes" id="UP000620133">
    <property type="component" value="Chromosome"/>
</dbReference>
<dbReference type="KEGG" id="manr:MPAN_012230"/>
<dbReference type="PANTHER" id="PTHR13887">
    <property type="entry name" value="GLUTATHIONE S-TRANSFERASE KAPPA"/>
    <property type="match status" value="1"/>
</dbReference>
<dbReference type="InterPro" id="IPR001853">
    <property type="entry name" value="DSBA-like_thioredoxin_dom"/>
</dbReference>
<dbReference type="GO" id="GO:0016491">
    <property type="term" value="F:oxidoreductase activity"/>
    <property type="evidence" value="ECO:0007669"/>
    <property type="project" value="InterPro"/>
</dbReference>
<dbReference type="RefSeq" id="WP_176238853.1">
    <property type="nucleotide sequence ID" value="NZ_AP024412.1"/>
</dbReference>
<gene>
    <name evidence="2" type="ORF">MPAN_012230</name>
</gene>
<dbReference type="Pfam" id="PF01323">
    <property type="entry name" value="DSBA"/>
    <property type="match status" value="1"/>
</dbReference>
<proteinExistence type="predicted"/>
<feature type="domain" description="DSBA-like thioredoxin" evidence="1">
    <location>
        <begin position="3"/>
        <end position="191"/>
    </location>
</feature>
<sequence length="215" mass="25733">MKIEFWLDYLCPKCYLQHQIIEELIKTYDMKDIELVCRSYEMVEAKYFDTNEPYEKFISRHKNLPVEEVKTFLDENEFNLDLFKIHDAHRLAHLAKKEKKSQLFNHLIFEEIYEKHQDLSNHQLLREIALKAELDQNLTEEILNSDLYSSQVISNRENAQLKGIYELPFMRINGKIKLQGLQSVDQIVKTLNQSFGKLKDIEFCEGENCVRKRRQ</sequence>
<organism evidence="2 3">
    <name type="scientific">Mariniplasma anaerobium</name>
    <dbReference type="NCBI Taxonomy" id="2735436"/>
    <lineage>
        <taxon>Bacteria</taxon>
        <taxon>Bacillati</taxon>
        <taxon>Mycoplasmatota</taxon>
        <taxon>Mollicutes</taxon>
        <taxon>Acholeplasmatales</taxon>
        <taxon>Acholeplasmataceae</taxon>
        <taxon>Mariniplasma</taxon>
    </lineage>
</organism>
<dbReference type="Gene3D" id="3.40.30.10">
    <property type="entry name" value="Glutaredoxin"/>
    <property type="match status" value="1"/>
</dbReference>
<evidence type="ECO:0000313" key="2">
    <source>
        <dbReference type="EMBL" id="BCR36330.1"/>
    </source>
</evidence>
<accession>A0A7U9XUN3</accession>
<name>A0A7U9XUN3_9MOLU</name>
<dbReference type="PANTHER" id="PTHR13887:SF41">
    <property type="entry name" value="THIOREDOXIN SUPERFAMILY PROTEIN"/>
    <property type="match status" value="1"/>
</dbReference>
<dbReference type="EMBL" id="AP024412">
    <property type="protein sequence ID" value="BCR36330.1"/>
    <property type="molecule type" value="Genomic_DNA"/>
</dbReference>
<reference evidence="2" key="1">
    <citation type="submission" date="2021-01" db="EMBL/GenBank/DDBJ databases">
        <title>Draft genome sequence of Acholeplasmataceae bacterium strain Mahy22.</title>
        <authorList>
            <person name="Watanabe M."/>
            <person name="Kojima H."/>
            <person name="Fukui M."/>
        </authorList>
    </citation>
    <scope>NUCLEOTIDE SEQUENCE</scope>
    <source>
        <strain evidence="2">Mahy22</strain>
    </source>
</reference>
<dbReference type="InterPro" id="IPR036249">
    <property type="entry name" value="Thioredoxin-like_sf"/>
</dbReference>
<protein>
    <submittedName>
        <fullName evidence="2">DSBA oxidoreductase</fullName>
    </submittedName>
</protein>
<evidence type="ECO:0000313" key="3">
    <source>
        <dbReference type="Proteomes" id="UP000620133"/>
    </source>
</evidence>
<dbReference type="SUPFAM" id="SSF52833">
    <property type="entry name" value="Thioredoxin-like"/>
    <property type="match status" value="1"/>
</dbReference>
<dbReference type="AlphaFoldDB" id="A0A7U9XUN3"/>